<reference evidence="4 5" key="1">
    <citation type="journal article" date="2013" name="PLoS Genet.">
        <title>Comparative genome structure, secondary metabolite, and effector coding capacity across Cochliobolus pathogens.</title>
        <authorList>
            <person name="Condon B.J."/>
            <person name="Leng Y."/>
            <person name="Wu D."/>
            <person name="Bushley K.E."/>
            <person name="Ohm R.A."/>
            <person name="Otillar R."/>
            <person name="Martin J."/>
            <person name="Schackwitz W."/>
            <person name="Grimwood J."/>
            <person name="MohdZainudin N."/>
            <person name="Xue C."/>
            <person name="Wang R."/>
            <person name="Manning V.A."/>
            <person name="Dhillon B."/>
            <person name="Tu Z.J."/>
            <person name="Steffenson B.J."/>
            <person name="Salamov A."/>
            <person name="Sun H."/>
            <person name="Lowry S."/>
            <person name="LaButti K."/>
            <person name="Han J."/>
            <person name="Copeland A."/>
            <person name="Lindquist E."/>
            <person name="Barry K."/>
            <person name="Schmutz J."/>
            <person name="Baker S.E."/>
            <person name="Ciuffetti L.M."/>
            <person name="Grigoriev I.V."/>
            <person name="Zhong S."/>
            <person name="Turgeon B.G."/>
        </authorList>
    </citation>
    <scope>NUCLEOTIDE SEQUENCE [LARGE SCALE GENOMIC DNA]</scope>
    <source>
        <strain evidence="4 5">ATCC 44560</strain>
    </source>
</reference>
<evidence type="ECO:0000256" key="2">
    <source>
        <dbReference type="ARBA" id="ARBA00023242"/>
    </source>
</evidence>
<dbReference type="EMBL" id="KI963981">
    <property type="protein sequence ID" value="EUC45619.1"/>
    <property type="molecule type" value="Genomic_DNA"/>
</dbReference>
<dbReference type="PANTHER" id="PTHR37534">
    <property type="entry name" value="TRANSCRIPTIONAL ACTIVATOR PROTEIN UGA3"/>
    <property type="match status" value="1"/>
</dbReference>
<feature type="domain" description="Zn(2)-C6 fungal-type" evidence="3">
    <location>
        <begin position="12"/>
        <end position="40"/>
    </location>
</feature>
<dbReference type="GeneID" id="19123096"/>
<keyword evidence="5" id="KW-1185">Reference proteome</keyword>
<dbReference type="GO" id="GO:0000976">
    <property type="term" value="F:transcription cis-regulatory region binding"/>
    <property type="evidence" value="ECO:0007669"/>
    <property type="project" value="TreeGrafter"/>
</dbReference>
<dbReference type="InterPro" id="IPR021858">
    <property type="entry name" value="Fun_TF"/>
</dbReference>
<evidence type="ECO:0000256" key="1">
    <source>
        <dbReference type="ARBA" id="ARBA00004123"/>
    </source>
</evidence>
<name>W6ZDR1_COCMI</name>
<comment type="subcellular location">
    <subcellularLocation>
        <location evidence="1">Nucleus</location>
    </subcellularLocation>
</comment>
<dbReference type="eggNOG" id="ENOG502SI0U">
    <property type="taxonomic scope" value="Eukaryota"/>
</dbReference>
<proteinExistence type="predicted"/>
<dbReference type="GO" id="GO:0008270">
    <property type="term" value="F:zinc ion binding"/>
    <property type="evidence" value="ECO:0007669"/>
    <property type="project" value="InterPro"/>
</dbReference>
<dbReference type="STRING" id="930090.W6ZDR1"/>
<dbReference type="PROSITE" id="PS50048">
    <property type="entry name" value="ZN2_CY6_FUNGAL_2"/>
    <property type="match status" value="1"/>
</dbReference>
<dbReference type="PROSITE" id="PS00463">
    <property type="entry name" value="ZN2_CY6_FUNGAL_1"/>
    <property type="match status" value="1"/>
</dbReference>
<evidence type="ECO:0000259" key="3">
    <source>
        <dbReference type="PROSITE" id="PS50048"/>
    </source>
</evidence>
<dbReference type="Proteomes" id="UP000054032">
    <property type="component" value="Unassembled WGS sequence"/>
</dbReference>
<accession>W6ZDR1</accession>
<dbReference type="GO" id="GO:0005634">
    <property type="term" value="C:nucleus"/>
    <property type="evidence" value="ECO:0007669"/>
    <property type="project" value="UniProtKB-SubCell"/>
</dbReference>
<protein>
    <recommendedName>
        <fullName evidence="3">Zn(2)-C6 fungal-type domain-containing protein</fullName>
    </recommendedName>
</protein>
<dbReference type="InterPro" id="IPR036864">
    <property type="entry name" value="Zn2-C6_fun-type_DNA-bd_sf"/>
</dbReference>
<sequence>MSTTHLNLPTKSCHNCRKRRWRCDRSLPSCQKCLSAGTECLGYGKLFVWNRGVASRGKMMGKGYEEKMEQHHIAHAEPPEAPAKAQGMSALVWDNQGPSQQQDEQQQMSSLPEPSYELVSGHSVIDDYRMSIQGRQMDSDQEREMISDVHRALTDPLLNDLDRNSRYYLYHFATQLCEVMVVYDGPGQNPIRDLIPATSAYPLLLQIIVANSAVHVFNISNNPVGQSSYQEQQSPTVMAYYQAVSRFGGPLKSSYRDALVAKQHALSLLAKSITSVNTANIDFILITILLFVNYALVESGRDKWKVHMDGALRLIQLLGKPPYIQRPMSRLRQTILSDLLVFHILGSTFSFTTLPTLIPNTIELDPILRYAETNNYLSCPGPLLRIMLESFALPDSHGSPSGTNTPIYIEEQVGVLLRRALEFDPIVWSSDFVPASPFEDIQQRIRIASAHRSAVCIYLARVLPSTNPLLDPTSGAAIVSLTALADDVVHHISHLKPGDPLFKSICWPLFLAGAESEDPAQREWIMNTLDELYGLMFWGYLRTSKRVLEAIWKFKDEAGPGSGNCWVEQLKDFGHDILIA</sequence>
<dbReference type="CDD" id="cd00067">
    <property type="entry name" value="GAL4"/>
    <property type="match status" value="1"/>
</dbReference>
<dbReference type="RefSeq" id="XP_007687886.1">
    <property type="nucleotide sequence ID" value="XM_007689696.1"/>
</dbReference>
<gene>
    <name evidence="4" type="ORF">COCMIDRAFT_36712</name>
</gene>
<dbReference type="AlphaFoldDB" id="W6ZDR1"/>
<dbReference type="GO" id="GO:0000981">
    <property type="term" value="F:DNA-binding transcription factor activity, RNA polymerase II-specific"/>
    <property type="evidence" value="ECO:0007669"/>
    <property type="project" value="InterPro"/>
</dbReference>
<dbReference type="SMART" id="SM00066">
    <property type="entry name" value="GAL4"/>
    <property type="match status" value="1"/>
</dbReference>
<evidence type="ECO:0000313" key="5">
    <source>
        <dbReference type="Proteomes" id="UP000054032"/>
    </source>
</evidence>
<dbReference type="Pfam" id="PF00172">
    <property type="entry name" value="Zn_clus"/>
    <property type="match status" value="1"/>
</dbReference>
<dbReference type="KEGG" id="bor:COCMIDRAFT_36712"/>
<dbReference type="Gene3D" id="4.10.240.10">
    <property type="entry name" value="Zn(2)-C6 fungal-type DNA-binding domain"/>
    <property type="match status" value="1"/>
</dbReference>
<dbReference type="OrthoDB" id="5380854at2759"/>
<keyword evidence="2" id="KW-0539">Nucleus</keyword>
<dbReference type="HOGENOM" id="CLU_020030_3_1_1"/>
<organism evidence="4 5">
    <name type="scientific">Bipolaris oryzae ATCC 44560</name>
    <dbReference type="NCBI Taxonomy" id="930090"/>
    <lineage>
        <taxon>Eukaryota</taxon>
        <taxon>Fungi</taxon>
        <taxon>Dikarya</taxon>
        <taxon>Ascomycota</taxon>
        <taxon>Pezizomycotina</taxon>
        <taxon>Dothideomycetes</taxon>
        <taxon>Pleosporomycetidae</taxon>
        <taxon>Pleosporales</taxon>
        <taxon>Pleosporineae</taxon>
        <taxon>Pleosporaceae</taxon>
        <taxon>Bipolaris</taxon>
    </lineage>
</organism>
<dbReference type="GO" id="GO:0045944">
    <property type="term" value="P:positive regulation of transcription by RNA polymerase II"/>
    <property type="evidence" value="ECO:0007669"/>
    <property type="project" value="TreeGrafter"/>
</dbReference>
<dbReference type="InterPro" id="IPR001138">
    <property type="entry name" value="Zn2Cys6_DnaBD"/>
</dbReference>
<dbReference type="Pfam" id="PF11951">
    <property type="entry name" value="Fungal_trans_2"/>
    <property type="match status" value="1"/>
</dbReference>
<dbReference type="PANTHER" id="PTHR37534:SF51">
    <property type="entry name" value="ACRIFLAVINE SENSITIVITY CONTROL PROTEIN ACR-2"/>
    <property type="match status" value="1"/>
</dbReference>
<dbReference type="SUPFAM" id="SSF57701">
    <property type="entry name" value="Zn2/Cys6 DNA-binding domain"/>
    <property type="match status" value="1"/>
</dbReference>
<evidence type="ECO:0000313" key="4">
    <source>
        <dbReference type="EMBL" id="EUC45619.1"/>
    </source>
</evidence>